<organism evidence="5">
    <name type="scientific">Bellilinea caldifistulae</name>
    <dbReference type="NCBI Taxonomy" id="360411"/>
    <lineage>
        <taxon>Bacteria</taxon>
        <taxon>Bacillati</taxon>
        <taxon>Chloroflexota</taxon>
        <taxon>Anaerolineae</taxon>
        <taxon>Anaerolineales</taxon>
        <taxon>Anaerolineaceae</taxon>
        <taxon>Bellilinea</taxon>
    </lineage>
</organism>
<comment type="similarity">
    <text evidence="1">Belongs to the shaker potassium channel beta subunit family.</text>
</comment>
<reference evidence="5" key="1">
    <citation type="journal article" date="2020" name="mSystems">
        <title>Genome- and Community-Level Interaction Insights into Carbon Utilization and Element Cycling Functions of Hydrothermarchaeota in Hydrothermal Sediment.</title>
        <authorList>
            <person name="Zhou Z."/>
            <person name="Liu Y."/>
            <person name="Xu W."/>
            <person name="Pan J."/>
            <person name="Luo Z.H."/>
            <person name="Li M."/>
        </authorList>
    </citation>
    <scope>NUCLEOTIDE SEQUENCE [LARGE SCALE GENOMIC DNA]</scope>
    <source>
        <strain evidence="5">SpSt-556</strain>
    </source>
</reference>
<evidence type="ECO:0000256" key="3">
    <source>
        <dbReference type="ARBA" id="ARBA00023002"/>
    </source>
</evidence>
<dbReference type="InterPro" id="IPR023210">
    <property type="entry name" value="NADP_OxRdtase_dom"/>
</dbReference>
<dbReference type="AlphaFoldDB" id="A0A7C4L2S7"/>
<gene>
    <name evidence="5" type="ORF">ENT17_10505</name>
</gene>
<sequence>MHYRRLGRTGLKVSEISLGAWLTFGNQIDEQTAIDLVHAAYEQGINFFDNADVYANGQAEVVMGKAIQNLQRETLVISSKVFWPTFPGPNGRGLSRKHIFESIHASLRRLGTDYVDLYFCHRYDPDTPFEEVARAMDDLVHQGKVLYWGTSEWEAYQIAEVYGACREFGLVPPSMEQPQYNLFHRKRVEDYIMPLARDLGLGLTTFSPLYFGILTGKYNDGIPAGSRASHEDMAWLRERITPERIAIVRQLTALAQELGLTTSQLAIAWVLRRKEVSSVITGASRLEQLDENLAAAEAVEKLTNDILERIEAIFGENHFE</sequence>
<proteinExistence type="inferred from homology"/>
<keyword evidence="2" id="KW-0521">NADP</keyword>
<name>A0A7C4L2S7_9CHLR</name>
<dbReference type="SUPFAM" id="SSF51430">
    <property type="entry name" value="NAD(P)-linked oxidoreductase"/>
    <property type="match status" value="1"/>
</dbReference>
<keyword evidence="3" id="KW-0560">Oxidoreductase</keyword>
<dbReference type="EMBL" id="DSXR01000103">
    <property type="protein sequence ID" value="HGS88035.1"/>
    <property type="molecule type" value="Genomic_DNA"/>
</dbReference>
<evidence type="ECO:0000256" key="1">
    <source>
        <dbReference type="ARBA" id="ARBA00006515"/>
    </source>
</evidence>
<comment type="caution">
    <text evidence="5">The sequence shown here is derived from an EMBL/GenBank/DDBJ whole genome shotgun (WGS) entry which is preliminary data.</text>
</comment>
<accession>A0A7C4L2S7</accession>
<dbReference type="FunFam" id="3.20.20.100:FF:000004">
    <property type="entry name" value="Oxidoreductase, aldo/keto reductase"/>
    <property type="match status" value="1"/>
</dbReference>
<dbReference type="GO" id="GO:0005829">
    <property type="term" value="C:cytosol"/>
    <property type="evidence" value="ECO:0007669"/>
    <property type="project" value="UniProtKB-ARBA"/>
</dbReference>
<dbReference type="Gene3D" id="3.20.20.100">
    <property type="entry name" value="NADP-dependent oxidoreductase domain"/>
    <property type="match status" value="1"/>
</dbReference>
<dbReference type="Pfam" id="PF00248">
    <property type="entry name" value="Aldo_ket_red"/>
    <property type="match status" value="1"/>
</dbReference>
<evidence type="ECO:0000313" key="5">
    <source>
        <dbReference type="EMBL" id="HGS88035.1"/>
    </source>
</evidence>
<evidence type="ECO:0000256" key="2">
    <source>
        <dbReference type="ARBA" id="ARBA00022857"/>
    </source>
</evidence>
<dbReference type="InterPro" id="IPR036812">
    <property type="entry name" value="NAD(P)_OxRdtase_dom_sf"/>
</dbReference>
<evidence type="ECO:0000259" key="4">
    <source>
        <dbReference type="Pfam" id="PF00248"/>
    </source>
</evidence>
<dbReference type="PANTHER" id="PTHR43150">
    <property type="entry name" value="HYPERKINETIC, ISOFORM M"/>
    <property type="match status" value="1"/>
</dbReference>
<dbReference type="PRINTS" id="PR01577">
    <property type="entry name" value="KCNABCHANNEL"/>
</dbReference>
<protein>
    <submittedName>
        <fullName evidence="5">Aldo/keto reductase</fullName>
    </submittedName>
</protein>
<feature type="domain" description="NADP-dependent oxidoreductase" evidence="4">
    <location>
        <begin position="15"/>
        <end position="313"/>
    </location>
</feature>
<dbReference type="PANTHER" id="PTHR43150:SF2">
    <property type="entry name" value="HYPERKINETIC, ISOFORM M"/>
    <property type="match status" value="1"/>
</dbReference>
<dbReference type="GO" id="GO:0016491">
    <property type="term" value="F:oxidoreductase activity"/>
    <property type="evidence" value="ECO:0007669"/>
    <property type="project" value="UniProtKB-KW"/>
</dbReference>
<dbReference type="InterPro" id="IPR005399">
    <property type="entry name" value="K_chnl_volt-dep_bsu_KCNAB-rel"/>
</dbReference>